<evidence type="ECO:0000256" key="6">
    <source>
        <dbReference type="ARBA" id="ARBA00022763"/>
    </source>
</evidence>
<accession>A0A8J7J2Z1</accession>
<keyword evidence="9" id="KW-0804">Transcription</keyword>
<evidence type="ECO:0000256" key="8">
    <source>
        <dbReference type="ARBA" id="ARBA00023159"/>
    </source>
</evidence>
<dbReference type="CDD" id="cd06445">
    <property type="entry name" value="ATase"/>
    <property type="match status" value="1"/>
</dbReference>
<dbReference type="InterPro" id="IPR001497">
    <property type="entry name" value="MethylDNA_cys_MeTrfase_AS"/>
</dbReference>
<evidence type="ECO:0000256" key="5">
    <source>
        <dbReference type="ARBA" id="ARBA00022679"/>
    </source>
</evidence>
<dbReference type="InterPro" id="IPR014048">
    <property type="entry name" value="MethylDNA_cys_MeTrfase_DNA-bd"/>
</dbReference>
<protein>
    <recommendedName>
        <fullName evidence="3">methylated-DNA--[protein]-cysteine S-methyltransferase</fullName>
        <ecNumber evidence="3">2.1.1.63</ecNumber>
    </recommendedName>
</protein>
<comment type="similarity">
    <text evidence="2">Belongs to the MGMT family.</text>
</comment>
<comment type="cofactor">
    <cofactor evidence="13">
        <name>Zn(2+)</name>
        <dbReference type="ChEBI" id="CHEBI:29105"/>
    </cofactor>
    <text evidence="13">Binds 1 zinc ion per subunit.</text>
</comment>
<dbReference type="InterPro" id="IPR004026">
    <property type="entry name" value="Ada_DNA_repair_Zn-bd"/>
</dbReference>
<dbReference type="Pfam" id="PF02805">
    <property type="entry name" value="Ada_Zn_binding"/>
    <property type="match status" value="1"/>
</dbReference>
<evidence type="ECO:0000256" key="1">
    <source>
        <dbReference type="ARBA" id="ARBA00001286"/>
    </source>
</evidence>
<keyword evidence="16" id="KW-1185">Reference proteome</keyword>
<name>A0A8J7J2Z1_9RHOB</name>
<evidence type="ECO:0000313" key="15">
    <source>
        <dbReference type="EMBL" id="MBI1492165.1"/>
    </source>
</evidence>
<dbReference type="InterPro" id="IPR008332">
    <property type="entry name" value="MethylG_MeTrfase_N"/>
</dbReference>
<feature type="binding site" evidence="13">
    <location>
        <position position="37"/>
    </location>
    <ligand>
        <name>Zn(2+)</name>
        <dbReference type="ChEBI" id="CHEBI:29105"/>
    </ligand>
</feature>
<dbReference type="EMBL" id="JADCKQ010000001">
    <property type="protein sequence ID" value="MBI1492165.1"/>
    <property type="molecule type" value="Genomic_DNA"/>
</dbReference>
<keyword evidence="13" id="KW-0479">Metal-binding</keyword>
<dbReference type="PIRSF" id="PIRSF000409">
    <property type="entry name" value="Ada"/>
    <property type="match status" value="1"/>
</dbReference>
<dbReference type="InterPro" id="IPR036631">
    <property type="entry name" value="MGMT_N_sf"/>
</dbReference>
<feature type="active site" description="Nucleophile; methyl group acceptor from either O6-methylguanine or O4-methylthymine" evidence="12">
    <location>
        <position position="317"/>
    </location>
</feature>
<evidence type="ECO:0000256" key="13">
    <source>
        <dbReference type="PIRSR" id="PIRSR000409-3"/>
    </source>
</evidence>
<evidence type="ECO:0000256" key="3">
    <source>
        <dbReference type="ARBA" id="ARBA00011918"/>
    </source>
</evidence>
<dbReference type="AlphaFoldDB" id="A0A8J7J2Z1"/>
<sequence length="353" mass="39204">MLFQLPEHKVLYEALTKRDPAWDGRAWVCVSTTGIFCRLSCPARDPKPENCAFKPSVTECIEAGFRPCKRCHPLGVLSDDPIIADLVKALEKDPAKRWYESDIAQIGYDPSTVRRNFKRVFGMTFLEMARQRRLAMGFTTMAEGSRVIDAQLEAGFESPSAFRDAFARLTGVAPGAFRKDALLQADWFQTELGPMIAVADKRHLHLLEFADRKALPTELKRLMKDCPGGIGFGRPAPIEQVKTELELYFQGQSAVFSTPLAPHGTAFQKDIWDALRKIPAGEIRSYSTLATDLGRPEATRAVARANGANSIAILIPCHRVMGADGSLTGYGGGIWRKEKLIEIEKKYASETRV</sequence>
<keyword evidence="4" id="KW-0489">Methyltransferase</keyword>
<keyword evidence="13" id="KW-0862">Zinc</keyword>
<dbReference type="GO" id="GO:0043565">
    <property type="term" value="F:sequence-specific DNA binding"/>
    <property type="evidence" value="ECO:0007669"/>
    <property type="project" value="InterPro"/>
</dbReference>
<feature type="binding site" evidence="13">
    <location>
        <position position="41"/>
    </location>
    <ligand>
        <name>Zn(2+)</name>
        <dbReference type="ChEBI" id="CHEBI:29105"/>
    </ligand>
</feature>
<dbReference type="GO" id="GO:0003700">
    <property type="term" value="F:DNA-binding transcription factor activity"/>
    <property type="evidence" value="ECO:0007669"/>
    <property type="project" value="InterPro"/>
</dbReference>
<comment type="catalytic activity">
    <reaction evidence="11">
        <text>a 6-O-methyl-2'-deoxyguanosine in DNA + L-cysteinyl-[protein] = S-methyl-L-cysteinyl-[protein] + a 2'-deoxyguanosine in DNA</text>
        <dbReference type="Rhea" id="RHEA:24000"/>
        <dbReference type="Rhea" id="RHEA-COMP:10131"/>
        <dbReference type="Rhea" id="RHEA-COMP:10132"/>
        <dbReference type="Rhea" id="RHEA-COMP:11367"/>
        <dbReference type="Rhea" id="RHEA-COMP:11368"/>
        <dbReference type="ChEBI" id="CHEBI:29950"/>
        <dbReference type="ChEBI" id="CHEBI:82612"/>
        <dbReference type="ChEBI" id="CHEBI:85445"/>
        <dbReference type="ChEBI" id="CHEBI:85448"/>
        <dbReference type="EC" id="2.1.1.63"/>
    </reaction>
</comment>
<feature type="binding site" evidence="13">
    <location>
        <position position="68"/>
    </location>
    <ligand>
        <name>Zn(2+)</name>
        <dbReference type="ChEBI" id="CHEBI:29105"/>
    </ligand>
</feature>
<evidence type="ECO:0000256" key="9">
    <source>
        <dbReference type="ARBA" id="ARBA00023163"/>
    </source>
</evidence>
<dbReference type="SUPFAM" id="SSF46767">
    <property type="entry name" value="Methylated DNA-protein cysteine methyltransferase, C-terminal domain"/>
    <property type="match status" value="1"/>
</dbReference>
<dbReference type="InterPro" id="IPR036217">
    <property type="entry name" value="MethylDNA_cys_MeTrfase_DNAb"/>
</dbReference>
<dbReference type="InterPro" id="IPR036388">
    <property type="entry name" value="WH-like_DNA-bd_sf"/>
</dbReference>
<dbReference type="PANTHER" id="PTHR10815:SF5">
    <property type="entry name" value="METHYLATED-DNA--PROTEIN-CYSTEINE METHYLTRANSFERASE"/>
    <property type="match status" value="1"/>
</dbReference>
<gene>
    <name evidence="15" type="ORF">H1D41_00790</name>
</gene>
<evidence type="ECO:0000256" key="4">
    <source>
        <dbReference type="ARBA" id="ARBA00022603"/>
    </source>
</evidence>
<dbReference type="GO" id="GO:0032259">
    <property type="term" value="P:methylation"/>
    <property type="evidence" value="ECO:0007669"/>
    <property type="project" value="UniProtKB-KW"/>
</dbReference>
<dbReference type="SUPFAM" id="SSF57884">
    <property type="entry name" value="Ada DNA repair protein, N-terminal domain (N-Ada 10)"/>
    <property type="match status" value="1"/>
</dbReference>
<dbReference type="Gene3D" id="1.10.10.10">
    <property type="entry name" value="Winged helix-like DNA-binding domain superfamily/Winged helix DNA-binding domain"/>
    <property type="match status" value="1"/>
</dbReference>
<feature type="domain" description="HTH araC/xylS-type" evidence="14">
    <location>
        <begin position="80"/>
        <end position="180"/>
    </location>
</feature>
<keyword evidence="6" id="KW-0227">DNA damage</keyword>
<dbReference type="RefSeq" id="WP_228847124.1">
    <property type="nucleotide sequence ID" value="NZ_JADCKQ010000001.1"/>
</dbReference>
<dbReference type="SMART" id="SM00342">
    <property type="entry name" value="HTH_ARAC"/>
    <property type="match status" value="1"/>
</dbReference>
<proteinExistence type="inferred from homology"/>
<evidence type="ECO:0000259" key="14">
    <source>
        <dbReference type="PROSITE" id="PS01124"/>
    </source>
</evidence>
<keyword evidence="5" id="KW-0808">Transferase</keyword>
<dbReference type="Proteomes" id="UP000640583">
    <property type="component" value="Unassembled WGS sequence"/>
</dbReference>
<keyword evidence="10" id="KW-0234">DNA repair</keyword>
<dbReference type="NCBIfam" id="TIGR00589">
    <property type="entry name" value="ogt"/>
    <property type="match status" value="1"/>
</dbReference>
<dbReference type="Gene3D" id="3.40.10.10">
    <property type="entry name" value="DNA Methylphosphotriester Repair Domain"/>
    <property type="match status" value="1"/>
</dbReference>
<dbReference type="GO" id="GO:0008270">
    <property type="term" value="F:zinc ion binding"/>
    <property type="evidence" value="ECO:0007669"/>
    <property type="project" value="InterPro"/>
</dbReference>
<dbReference type="InterPro" id="IPR035451">
    <property type="entry name" value="Ada-like_dom_sf"/>
</dbReference>
<organism evidence="15 16">
    <name type="scientific">Halocynthiibacter styelae</name>
    <dbReference type="NCBI Taxonomy" id="2761955"/>
    <lineage>
        <taxon>Bacteria</taxon>
        <taxon>Pseudomonadati</taxon>
        <taxon>Pseudomonadota</taxon>
        <taxon>Alphaproteobacteria</taxon>
        <taxon>Rhodobacterales</taxon>
        <taxon>Paracoccaceae</taxon>
        <taxon>Halocynthiibacter</taxon>
    </lineage>
</organism>
<feature type="active site" description="Nucleophile; methyl group acceptor from methylphosphotriester" evidence="12">
    <location>
        <position position="37"/>
    </location>
</feature>
<evidence type="ECO:0000256" key="7">
    <source>
        <dbReference type="ARBA" id="ARBA00023015"/>
    </source>
</evidence>
<dbReference type="FunFam" id="1.10.10.10:FF:000214">
    <property type="entry name" value="Methylated-DNA--protein-cysteine methyltransferase"/>
    <property type="match status" value="1"/>
</dbReference>
<keyword evidence="8" id="KW-0010">Activator</keyword>
<evidence type="ECO:0000256" key="11">
    <source>
        <dbReference type="ARBA" id="ARBA00049348"/>
    </source>
</evidence>
<keyword evidence="7" id="KW-0805">Transcription regulation</keyword>
<reference evidence="15" key="1">
    <citation type="submission" date="2020-10" db="EMBL/GenBank/DDBJ databases">
        <title>Paenihalocynthiibacter styelae gen. nov., sp. nov., isolated from stalked sea squirt Styela clava.</title>
        <authorList>
            <person name="Kim Y.-O."/>
            <person name="Yoon J.-H."/>
        </authorList>
    </citation>
    <scope>NUCLEOTIDE SEQUENCE</scope>
    <source>
        <strain evidence="15">MYP1-1</strain>
    </source>
</reference>
<evidence type="ECO:0000256" key="2">
    <source>
        <dbReference type="ARBA" id="ARBA00008711"/>
    </source>
</evidence>
<feature type="binding site" evidence="13">
    <location>
        <position position="71"/>
    </location>
    <ligand>
        <name>Zn(2+)</name>
        <dbReference type="ChEBI" id="CHEBI:29105"/>
    </ligand>
</feature>
<dbReference type="GO" id="GO:0003908">
    <property type="term" value="F:methylated-DNA-[protein]-cysteine S-methyltransferase activity"/>
    <property type="evidence" value="ECO:0007669"/>
    <property type="project" value="UniProtKB-EC"/>
</dbReference>
<dbReference type="InterPro" id="IPR016221">
    <property type="entry name" value="Bifunct_regulatory_prot_Ada"/>
</dbReference>
<evidence type="ECO:0000256" key="12">
    <source>
        <dbReference type="PIRSR" id="PIRSR000409-1"/>
    </source>
</evidence>
<dbReference type="Gene3D" id="1.10.10.60">
    <property type="entry name" value="Homeodomain-like"/>
    <property type="match status" value="2"/>
</dbReference>
<dbReference type="EC" id="2.1.1.63" evidence="3"/>
<dbReference type="GO" id="GO:0006281">
    <property type="term" value="P:DNA repair"/>
    <property type="evidence" value="ECO:0007669"/>
    <property type="project" value="UniProtKB-KW"/>
</dbReference>
<dbReference type="PROSITE" id="PS00374">
    <property type="entry name" value="MGMT"/>
    <property type="match status" value="1"/>
</dbReference>
<comment type="caution">
    <text evidence="15">The sequence shown here is derived from an EMBL/GenBank/DDBJ whole genome shotgun (WGS) entry which is preliminary data.</text>
</comment>
<dbReference type="Pfam" id="PF12833">
    <property type="entry name" value="HTH_18"/>
    <property type="match status" value="1"/>
</dbReference>
<comment type="catalytic activity">
    <reaction evidence="1">
        <text>a 4-O-methyl-thymidine in DNA + L-cysteinyl-[protein] = a thymidine in DNA + S-methyl-L-cysteinyl-[protein]</text>
        <dbReference type="Rhea" id="RHEA:53428"/>
        <dbReference type="Rhea" id="RHEA-COMP:10131"/>
        <dbReference type="Rhea" id="RHEA-COMP:10132"/>
        <dbReference type="Rhea" id="RHEA-COMP:13555"/>
        <dbReference type="Rhea" id="RHEA-COMP:13556"/>
        <dbReference type="ChEBI" id="CHEBI:29950"/>
        <dbReference type="ChEBI" id="CHEBI:82612"/>
        <dbReference type="ChEBI" id="CHEBI:137386"/>
        <dbReference type="ChEBI" id="CHEBI:137387"/>
        <dbReference type="EC" id="2.1.1.63"/>
    </reaction>
</comment>
<dbReference type="InterPro" id="IPR009057">
    <property type="entry name" value="Homeodomain-like_sf"/>
</dbReference>
<evidence type="ECO:0000256" key="10">
    <source>
        <dbReference type="ARBA" id="ARBA00023204"/>
    </source>
</evidence>
<evidence type="ECO:0000313" key="16">
    <source>
        <dbReference type="Proteomes" id="UP000640583"/>
    </source>
</evidence>
<dbReference type="PROSITE" id="PS01124">
    <property type="entry name" value="HTH_ARAC_FAMILY_2"/>
    <property type="match status" value="1"/>
</dbReference>
<dbReference type="Pfam" id="PF02870">
    <property type="entry name" value="Methyltransf_1N"/>
    <property type="match status" value="1"/>
</dbReference>
<dbReference type="Gene3D" id="3.30.160.70">
    <property type="entry name" value="Methylated DNA-protein cysteine methyltransferase domain"/>
    <property type="match status" value="1"/>
</dbReference>
<dbReference type="SUPFAM" id="SSF46689">
    <property type="entry name" value="Homeodomain-like"/>
    <property type="match status" value="1"/>
</dbReference>
<dbReference type="Pfam" id="PF01035">
    <property type="entry name" value="DNA_binding_1"/>
    <property type="match status" value="1"/>
</dbReference>
<dbReference type="InterPro" id="IPR018060">
    <property type="entry name" value="HTH_AraC"/>
</dbReference>
<dbReference type="PANTHER" id="PTHR10815">
    <property type="entry name" value="METHYLATED-DNA--PROTEIN-CYSTEINE METHYLTRANSFERASE"/>
    <property type="match status" value="1"/>
</dbReference>
<dbReference type="SUPFAM" id="SSF53155">
    <property type="entry name" value="Methylated DNA-protein cysteine methyltransferase domain"/>
    <property type="match status" value="1"/>
</dbReference>